<reference evidence="1 2" key="1">
    <citation type="submission" date="2020-12" db="EMBL/GenBank/DDBJ databases">
        <title>Concerted genomic and epigenomic changes stabilize Arabidopsis allopolyploids.</title>
        <authorList>
            <person name="Chen Z."/>
        </authorList>
    </citation>
    <scope>NUCLEOTIDE SEQUENCE [LARGE SCALE GENOMIC DNA]</scope>
    <source>
        <strain evidence="1">As9502</strain>
        <tissue evidence="1">Leaf</tissue>
    </source>
</reference>
<dbReference type="Proteomes" id="UP000694251">
    <property type="component" value="Chromosome 1"/>
</dbReference>
<gene>
    <name evidence="1" type="ORF">ISN44_As01g041820</name>
</gene>
<comment type="caution">
    <text evidence="1">The sequence shown here is derived from an EMBL/GenBank/DDBJ whole genome shotgun (WGS) entry which is preliminary data.</text>
</comment>
<evidence type="ECO:0000313" key="2">
    <source>
        <dbReference type="Proteomes" id="UP000694251"/>
    </source>
</evidence>
<name>A0A8T2HCI2_ARASU</name>
<proteinExistence type="predicted"/>
<sequence>MEWAVECWCRQYLTNDKWPRDNVEIIDIILY</sequence>
<accession>A0A8T2HCI2</accession>
<dbReference type="EMBL" id="JAEFBJ010000001">
    <property type="protein sequence ID" value="KAG7657096.1"/>
    <property type="molecule type" value="Genomic_DNA"/>
</dbReference>
<dbReference type="AlphaFoldDB" id="A0A8T2HCI2"/>
<protein>
    <submittedName>
        <fullName evidence="1">Uncharacterized protein</fullName>
    </submittedName>
</protein>
<organism evidence="1 2">
    <name type="scientific">Arabidopsis suecica</name>
    <name type="common">Swedish thale-cress</name>
    <name type="synonym">Cardaminopsis suecica</name>
    <dbReference type="NCBI Taxonomy" id="45249"/>
    <lineage>
        <taxon>Eukaryota</taxon>
        <taxon>Viridiplantae</taxon>
        <taxon>Streptophyta</taxon>
        <taxon>Embryophyta</taxon>
        <taxon>Tracheophyta</taxon>
        <taxon>Spermatophyta</taxon>
        <taxon>Magnoliopsida</taxon>
        <taxon>eudicotyledons</taxon>
        <taxon>Gunneridae</taxon>
        <taxon>Pentapetalae</taxon>
        <taxon>rosids</taxon>
        <taxon>malvids</taxon>
        <taxon>Brassicales</taxon>
        <taxon>Brassicaceae</taxon>
        <taxon>Camelineae</taxon>
        <taxon>Arabidopsis</taxon>
    </lineage>
</organism>
<evidence type="ECO:0000313" key="1">
    <source>
        <dbReference type="EMBL" id="KAG7657096.1"/>
    </source>
</evidence>
<keyword evidence="2" id="KW-1185">Reference proteome</keyword>